<gene>
    <name evidence="5" type="ORF">F2Q65_11815</name>
</gene>
<dbReference type="GO" id="GO:0003993">
    <property type="term" value="F:acid phosphatase activity"/>
    <property type="evidence" value="ECO:0007669"/>
    <property type="project" value="InterPro"/>
</dbReference>
<dbReference type="InterPro" id="IPR001011">
    <property type="entry name" value="Acid_Pase_classA_bac"/>
</dbReference>
<name>A0A5M8FJ57_9GAMM</name>
<proteinExistence type="predicted"/>
<dbReference type="SUPFAM" id="SSF48317">
    <property type="entry name" value="Acid phosphatase/Vanadium-dependent haloperoxidase"/>
    <property type="match status" value="1"/>
</dbReference>
<evidence type="ECO:0000256" key="1">
    <source>
        <dbReference type="ARBA" id="ARBA00012374"/>
    </source>
</evidence>
<comment type="catalytic activity">
    <reaction evidence="3">
        <text>di-trans,octa-cis-undecaprenyl diphosphate + H2O = di-trans,octa-cis-undecaprenyl phosphate + phosphate + H(+)</text>
        <dbReference type="Rhea" id="RHEA:28094"/>
        <dbReference type="ChEBI" id="CHEBI:15377"/>
        <dbReference type="ChEBI" id="CHEBI:15378"/>
        <dbReference type="ChEBI" id="CHEBI:43474"/>
        <dbReference type="ChEBI" id="CHEBI:58405"/>
        <dbReference type="ChEBI" id="CHEBI:60392"/>
        <dbReference type="EC" id="3.6.1.27"/>
    </reaction>
</comment>
<reference evidence="5 6" key="1">
    <citation type="submission" date="2019-09" db="EMBL/GenBank/DDBJ databases">
        <title>Whole-genome sequence of the purple sulfur bacterium Thiohalocapsa marina DSM 19078.</title>
        <authorList>
            <person name="Kyndt J.A."/>
            <person name="Meyer T.E."/>
        </authorList>
    </citation>
    <scope>NUCLEOTIDE SEQUENCE [LARGE SCALE GENOMIC DNA]</scope>
    <source>
        <strain evidence="5 6">DSM 19078</strain>
    </source>
</reference>
<evidence type="ECO:0000313" key="6">
    <source>
        <dbReference type="Proteomes" id="UP000322981"/>
    </source>
</evidence>
<dbReference type="EC" id="3.6.1.27" evidence="1"/>
<dbReference type="SMART" id="SM00014">
    <property type="entry name" value="acidPPc"/>
    <property type="match status" value="1"/>
</dbReference>
<evidence type="ECO:0000256" key="2">
    <source>
        <dbReference type="ARBA" id="ARBA00032707"/>
    </source>
</evidence>
<dbReference type="Pfam" id="PF01569">
    <property type="entry name" value="PAP2"/>
    <property type="match status" value="1"/>
</dbReference>
<dbReference type="PANTHER" id="PTHR14969">
    <property type="entry name" value="SPHINGOSINE-1-PHOSPHATE PHOSPHOHYDROLASE"/>
    <property type="match status" value="1"/>
</dbReference>
<evidence type="ECO:0000259" key="4">
    <source>
        <dbReference type="SMART" id="SM00014"/>
    </source>
</evidence>
<dbReference type="PRINTS" id="PR00483">
    <property type="entry name" value="BACPHPHTASE"/>
</dbReference>
<accession>A0A5M8FJ57</accession>
<dbReference type="InterPro" id="IPR036938">
    <property type="entry name" value="PAP2/HPO_sf"/>
</dbReference>
<dbReference type="InterPro" id="IPR000326">
    <property type="entry name" value="PAP2/HPO"/>
</dbReference>
<feature type="domain" description="Phosphatidic acid phosphatase type 2/haloperoxidase" evidence="4">
    <location>
        <begin position="161"/>
        <end position="271"/>
    </location>
</feature>
<dbReference type="Proteomes" id="UP000322981">
    <property type="component" value="Unassembled WGS sequence"/>
</dbReference>
<dbReference type="AlphaFoldDB" id="A0A5M8FJ57"/>
<dbReference type="EMBL" id="VWXX01000018">
    <property type="protein sequence ID" value="KAA6184524.1"/>
    <property type="molecule type" value="Genomic_DNA"/>
</dbReference>
<organism evidence="5 6">
    <name type="scientific">Thiohalocapsa marina</name>
    <dbReference type="NCBI Taxonomy" id="424902"/>
    <lineage>
        <taxon>Bacteria</taxon>
        <taxon>Pseudomonadati</taxon>
        <taxon>Pseudomonadota</taxon>
        <taxon>Gammaproteobacteria</taxon>
        <taxon>Chromatiales</taxon>
        <taxon>Chromatiaceae</taxon>
        <taxon>Thiohalocapsa</taxon>
    </lineage>
</organism>
<comment type="caution">
    <text evidence="5">The sequence shown here is derived from an EMBL/GenBank/DDBJ whole genome shotgun (WGS) entry which is preliminary data.</text>
</comment>
<dbReference type="OrthoDB" id="9780507at2"/>
<dbReference type="PANTHER" id="PTHR14969:SF13">
    <property type="entry name" value="AT30094P"/>
    <property type="match status" value="1"/>
</dbReference>
<evidence type="ECO:0000313" key="5">
    <source>
        <dbReference type="EMBL" id="KAA6184524.1"/>
    </source>
</evidence>
<keyword evidence="6" id="KW-1185">Reference proteome</keyword>
<dbReference type="Gene3D" id="1.20.144.10">
    <property type="entry name" value="Phosphatidic acid phosphatase type 2/haloperoxidase"/>
    <property type="match status" value="1"/>
</dbReference>
<sequence>MTFHGWSIPSWSAVAMTRIIEDSAKTPGNQPRDKLKRFRFPSGTRLWLHRSYPQGPASHCPMLIRILLLCLLLVPAQSFADNLQPQTWTLPDNATFLQEYPLPPSAGDPWDRADVAYSIAIQAVATPEEIARANFRALFNVFTFSEVLGPDFNQQRFPLTAAFFQRLKETINPPKNRLKDTFQRPRPYIIHPQRIKPLVLAEAGYSYPSGHATWSWTFALVLAELDPGHRTAFLREAAAIGMSRVLGGMHYVSDVTMSRGLAEWIFSELMQTPRFQKDLEALRAAEWTPPPSRP</sequence>
<protein>
    <recommendedName>
        <fullName evidence="1">undecaprenyl-diphosphate phosphatase</fullName>
        <ecNumber evidence="1">3.6.1.27</ecNumber>
    </recommendedName>
    <alternativeName>
        <fullName evidence="2">Undecaprenyl pyrophosphate phosphatase</fullName>
    </alternativeName>
</protein>
<dbReference type="GO" id="GO:0030288">
    <property type="term" value="C:outer membrane-bounded periplasmic space"/>
    <property type="evidence" value="ECO:0007669"/>
    <property type="project" value="InterPro"/>
</dbReference>
<dbReference type="GO" id="GO:0050380">
    <property type="term" value="F:undecaprenyl-diphosphatase activity"/>
    <property type="evidence" value="ECO:0007669"/>
    <property type="project" value="UniProtKB-EC"/>
</dbReference>
<evidence type="ECO:0000256" key="3">
    <source>
        <dbReference type="ARBA" id="ARBA00047594"/>
    </source>
</evidence>